<gene>
    <name evidence="1" type="primary">PARPA_07303.1 scaffold 27167</name>
</gene>
<name>A0A0B7NCZ6_9FUNG</name>
<organism evidence="1 2">
    <name type="scientific">Parasitella parasitica</name>
    <dbReference type="NCBI Taxonomy" id="35722"/>
    <lineage>
        <taxon>Eukaryota</taxon>
        <taxon>Fungi</taxon>
        <taxon>Fungi incertae sedis</taxon>
        <taxon>Mucoromycota</taxon>
        <taxon>Mucoromycotina</taxon>
        <taxon>Mucoromycetes</taxon>
        <taxon>Mucorales</taxon>
        <taxon>Mucorineae</taxon>
        <taxon>Mucoraceae</taxon>
        <taxon>Parasitella</taxon>
    </lineage>
</organism>
<accession>A0A0B7NCZ6</accession>
<evidence type="ECO:0000313" key="2">
    <source>
        <dbReference type="Proteomes" id="UP000054107"/>
    </source>
</evidence>
<dbReference type="Proteomes" id="UP000054107">
    <property type="component" value="Unassembled WGS sequence"/>
</dbReference>
<evidence type="ECO:0000313" key="1">
    <source>
        <dbReference type="EMBL" id="CEP13252.1"/>
    </source>
</evidence>
<protein>
    <submittedName>
        <fullName evidence="1">Uncharacterized protein</fullName>
    </submittedName>
</protein>
<feature type="non-terminal residue" evidence="1">
    <location>
        <position position="219"/>
    </location>
</feature>
<proteinExistence type="predicted"/>
<keyword evidence="2" id="KW-1185">Reference proteome</keyword>
<sequence length="219" mass="21939">ALRVVRPATAVSAVPYDGAFFRTATSRLPASFCGVLPPSFPGRTPAFSPAAVVPAPVPAPVATLVSAPAPPAACPAAVADRGVKFKTSRVACGAAAYGVVRALCGAGRAPKAVKKKPSPGKLRRLARAALAAGMVKPAPFSFSSAASRRAANDAGIWYGLSPAASVSGLPGFFSARPACGCACRNRIGGRGSCGHCPGATKGIASRWPAPSCVHKPVPR</sequence>
<dbReference type="AlphaFoldDB" id="A0A0B7NCZ6"/>
<dbReference type="EMBL" id="LN729446">
    <property type="protein sequence ID" value="CEP13252.1"/>
    <property type="molecule type" value="Genomic_DNA"/>
</dbReference>
<reference evidence="1 2" key="1">
    <citation type="submission" date="2014-09" db="EMBL/GenBank/DDBJ databases">
        <authorList>
            <person name="Ellenberger Sabrina"/>
        </authorList>
    </citation>
    <scope>NUCLEOTIDE SEQUENCE [LARGE SCALE GENOMIC DNA]</scope>
    <source>
        <strain evidence="1 2">CBS 412.66</strain>
    </source>
</reference>
<feature type="non-terminal residue" evidence="1">
    <location>
        <position position="1"/>
    </location>
</feature>